<dbReference type="Proteomes" id="UP001050691">
    <property type="component" value="Unassembled WGS sequence"/>
</dbReference>
<keyword evidence="2" id="KW-1185">Reference proteome</keyword>
<dbReference type="EMBL" id="BPWL01000009">
    <property type="protein sequence ID" value="GJJ14427.1"/>
    <property type="molecule type" value="Genomic_DNA"/>
</dbReference>
<comment type="caution">
    <text evidence="1">The sequence shown here is derived from an EMBL/GenBank/DDBJ whole genome shotgun (WGS) entry which is preliminary data.</text>
</comment>
<name>A0AAV5AL72_9AGAM</name>
<accession>A0AAV5AL72</accession>
<sequence>MISAKVLYYIPEDLAEHEDTYVALPAGHYCIPLAETTMNKIADVIESCISPREPYEISIVGLKTSGPTLVPVLLIGIQCPDRLHEALLNTDLIFQTRVRECYPASLSNNVDRNTNCSDVSMIKQVDVPFIGTSCGAMVDDRHTASLGAYIALSSMPRKIFILTVPPTHLPLPRGAIVTQPSIADREQQHLREDDFNTVVLYADPEHVAAARREQETTFEFARVVASSNFPVQATTDTTKGRIAPTSTSTDNTIVPRSSSTWAIAEITRRTTIQTVSEKKREMTQSFRSLKPTIVCHPEPNMVVTKQGRTTKRTVGTVNAVKSLYRLPRDGFGVRRRDYIALSDPWGGVFGLPGDAGAIVMAHARENIEDNQLIRGAGKPCGIVIAASTSQYITYIQSLVDVTTNIKNQGLGKVTIINVNV</sequence>
<gene>
    <name evidence="1" type="ORF">Clacol_008691</name>
</gene>
<reference evidence="1" key="1">
    <citation type="submission" date="2021-10" db="EMBL/GenBank/DDBJ databases">
        <title>De novo Genome Assembly of Clathrus columnatus (Basidiomycota, Fungi) Using Illumina and Nanopore Sequence Data.</title>
        <authorList>
            <person name="Ogiso-Tanaka E."/>
            <person name="Itagaki H."/>
            <person name="Hosoya T."/>
            <person name="Hosaka K."/>
        </authorList>
    </citation>
    <scope>NUCLEOTIDE SEQUENCE</scope>
    <source>
        <strain evidence="1">MO-923</strain>
    </source>
</reference>
<dbReference type="AlphaFoldDB" id="A0AAV5AL72"/>
<protein>
    <submittedName>
        <fullName evidence="1">Uncharacterized protein</fullName>
    </submittedName>
</protein>
<proteinExistence type="predicted"/>
<evidence type="ECO:0000313" key="2">
    <source>
        <dbReference type="Proteomes" id="UP001050691"/>
    </source>
</evidence>
<organism evidence="1 2">
    <name type="scientific">Clathrus columnatus</name>
    <dbReference type="NCBI Taxonomy" id="1419009"/>
    <lineage>
        <taxon>Eukaryota</taxon>
        <taxon>Fungi</taxon>
        <taxon>Dikarya</taxon>
        <taxon>Basidiomycota</taxon>
        <taxon>Agaricomycotina</taxon>
        <taxon>Agaricomycetes</taxon>
        <taxon>Phallomycetidae</taxon>
        <taxon>Phallales</taxon>
        <taxon>Clathraceae</taxon>
        <taxon>Clathrus</taxon>
    </lineage>
</organism>
<evidence type="ECO:0000313" key="1">
    <source>
        <dbReference type="EMBL" id="GJJ14427.1"/>
    </source>
</evidence>